<keyword evidence="2" id="KW-0547">Nucleotide-binding</keyword>
<dbReference type="GO" id="GO:0005634">
    <property type="term" value="C:nucleus"/>
    <property type="evidence" value="ECO:0007669"/>
    <property type="project" value="TreeGrafter"/>
</dbReference>
<comment type="similarity">
    <text evidence="1">Belongs to the DNA mismatch repair MutS family.</text>
</comment>
<evidence type="ECO:0000313" key="9">
    <source>
        <dbReference type="EMBL" id="ODV88025.1"/>
    </source>
</evidence>
<dbReference type="PROSITE" id="PS00486">
    <property type="entry name" value="DNA_MISMATCH_REPAIR_2"/>
    <property type="match status" value="1"/>
</dbReference>
<dbReference type="InterPro" id="IPR036187">
    <property type="entry name" value="DNA_mismatch_repair_MutS_sf"/>
</dbReference>
<dbReference type="PANTHER" id="PTHR11361:SF21">
    <property type="entry name" value="MUTS PROTEIN HOMOLOG 4"/>
    <property type="match status" value="1"/>
</dbReference>
<keyword evidence="4" id="KW-0238">DNA-binding</keyword>
<dbReference type="InterPro" id="IPR000432">
    <property type="entry name" value="DNA_mismatch_repair_MutS_C"/>
</dbReference>
<dbReference type="AlphaFoldDB" id="A0A1E4T8E0"/>
<reference evidence="10" key="1">
    <citation type="submission" date="2016-04" db="EMBL/GenBank/DDBJ databases">
        <title>Comparative genomics of biotechnologically important yeasts.</title>
        <authorList>
            <consortium name="DOE Joint Genome Institute"/>
            <person name="Riley R."/>
            <person name="Haridas S."/>
            <person name="Wolfe K.H."/>
            <person name="Lopes M.R."/>
            <person name="Hittinger C.T."/>
            <person name="Goker M."/>
            <person name="Salamov A."/>
            <person name="Wisecaver J."/>
            <person name="Long T.M."/>
            <person name="Aerts A.L."/>
            <person name="Barry K."/>
            <person name="Choi C."/>
            <person name="Clum A."/>
            <person name="Coughlan A.Y."/>
            <person name="Deshpande S."/>
            <person name="Douglass A.P."/>
            <person name="Hanson S.J."/>
            <person name="Klenk H.-P."/>
            <person name="Labutti K."/>
            <person name="Lapidus A."/>
            <person name="Lindquist E."/>
            <person name="Lipzen A."/>
            <person name="Meier-Kolthoff J.P."/>
            <person name="Ohm R.A."/>
            <person name="Otillar R.P."/>
            <person name="Pangilinan J."/>
            <person name="Peng Y."/>
            <person name="Rokas A."/>
            <person name="Rosa C.A."/>
            <person name="Scheuner C."/>
            <person name="Sibirny A.A."/>
            <person name="Slot J.C."/>
            <person name="Stielow J.B."/>
            <person name="Sun H."/>
            <person name="Kurtzman C.P."/>
            <person name="Blackwell M."/>
            <person name="Grigoriev I.V."/>
            <person name="Jeffries T.W."/>
        </authorList>
    </citation>
    <scope>NUCLEOTIDE SEQUENCE [LARGE SCALE GENOMIC DNA]</scope>
    <source>
        <strain evidence="10">NRRL YB-2248</strain>
    </source>
</reference>
<evidence type="ECO:0000256" key="4">
    <source>
        <dbReference type="ARBA" id="ARBA00023125"/>
    </source>
</evidence>
<evidence type="ECO:0000256" key="7">
    <source>
        <dbReference type="ARBA" id="ARBA00025902"/>
    </source>
</evidence>
<feature type="non-terminal residue" evidence="9">
    <location>
        <position position="1"/>
    </location>
</feature>
<evidence type="ECO:0000256" key="3">
    <source>
        <dbReference type="ARBA" id="ARBA00022840"/>
    </source>
</evidence>
<protein>
    <recommendedName>
        <fullName evidence="8">DNA mismatch repair proteins mutS family domain-containing protein</fullName>
    </recommendedName>
</protein>
<dbReference type="GO" id="GO:0005524">
    <property type="term" value="F:ATP binding"/>
    <property type="evidence" value="ECO:0007669"/>
    <property type="project" value="UniProtKB-KW"/>
</dbReference>
<dbReference type="EMBL" id="KV453847">
    <property type="protein sequence ID" value="ODV88025.1"/>
    <property type="molecule type" value="Genomic_DNA"/>
</dbReference>
<accession>A0A1E4T8E0</accession>
<dbReference type="SUPFAM" id="SSF48334">
    <property type="entry name" value="DNA repair protein MutS, domain III"/>
    <property type="match status" value="1"/>
</dbReference>
<dbReference type="SMART" id="SM00533">
    <property type="entry name" value="MUTSd"/>
    <property type="match status" value="1"/>
</dbReference>
<dbReference type="Proteomes" id="UP000094801">
    <property type="component" value="Unassembled WGS sequence"/>
</dbReference>
<dbReference type="Gene3D" id="3.30.420.110">
    <property type="entry name" value="MutS, connector domain"/>
    <property type="match status" value="1"/>
</dbReference>
<proteinExistence type="inferred from homology"/>
<sequence length="791" mass="88913">KIICSIYESRGISPVVGMCFIDTSTSHMTITEIVDSQTYVRSFHKIMVHQQSQMNIVVPIQHVTPSKTTFMKLLSSNLEGDIRVIPKGKQHFSTDPLTKDLILGCFKEADRYSIQCELNDKFYAMCAVHAAITFMKESSQYHFVLDSFNVKYECSESTLFVDTNTIKSLELVENLSDPLKGLSLFKFLNSTNTKMGERLLRNNLLQPLTNETYIVSRYEAVQELIGKTALLLDLQCFLKEFLDLDKLFSVLIKKNKVNIDGSSAQRINTAILLKQTMITCKKVSSALMDSSSSLLIQVKNILTDEVVEGTVTMIDETISEDCFWASKPIDLKNQQSHAVKSGTNGLLDISRQLYKNILDEIMNTVDDLSKEHEIALESKYDTKRGFYIQIKDPTIKAHQLPEIFINRLSKPKTIECTTLEIVKLNLRLENAHQEILLMSEQAVETLLLKCKKNTSSYFMISEAVSLLDLICCFAQNALKSTRQYICAELTNKLLIKGARHPVLETTLDHSFVPNDIISLPESSRVNIITGANMTGKSVYLKQLALIVIMAQIGSLIPADYAQLKIFKSLHARTCVDSFEANASTFSSEMTDIALILRNCTQDSLVLIDELGRGSSYTDGFSICLAIVEKLIDLQATCYICTHFVDIPKILKTKMGVLEMYMSADIVESVGGEEIKMNYKLSAGTNWMTGYGTRMVKSLNIFPSVICEDALIISNILRLAKNGLNKNEQRLHQANKNRLILDFCEVIKYIVEHTSTSEVMTQLQLAESAFVENISKLTGSESSEDIEDEEDE</sequence>
<dbReference type="GO" id="GO:0007131">
    <property type="term" value="P:reciprocal meiotic recombination"/>
    <property type="evidence" value="ECO:0007669"/>
    <property type="project" value="TreeGrafter"/>
</dbReference>
<dbReference type="GO" id="GO:0140664">
    <property type="term" value="F:ATP-dependent DNA damage sensor activity"/>
    <property type="evidence" value="ECO:0007669"/>
    <property type="project" value="InterPro"/>
</dbReference>
<evidence type="ECO:0000313" key="10">
    <source>
        <dbReference type="Proteomes" id="UP000094801"/>
    </source>
</evidence>
<dbReference type="InterPro" id="IPR007861">
    <property type="entry name" value="DNA_mismatch_repair_MutS_clamp"/>
</dbReference>
<feature type="non-terminal residue" evidence="9">
    <location>
        <position position="791"/>
    </location>
</feature>
<dbReference type="PIRSF" id="PIRSF037677">
    <property type="entry name" value="DNA_mis_repair_Msh6"/>
    <property type="match status" value="1"/>
</dbReference>
<evidence type="ECO:0000256" key="1">
    <source>
        <dbReference type="ARBA" id="ARBA00006271"/>
    </source>
</evidence>
<keyword evidence="10" id="KW-1185">Reference proteome</keyword>
<dbReference type="Pfam" id="PF05190">
    <property type="entry name" value="MutS_IV"/>
    <property type="match status" value="1"/>
</dbReference>
<keyword evidence="3" id="KW-0067">ATP-binding</keyword>
<dbReference type="InterPro" id="IPR017261">
    <property type="entry name" value="DNA_mismatch_repair_MutS/MSH"/>
</dbReference>
<dbReference type="PANTHER" id="PTHR11361">
    <property type="entry name" value="DNA MISMATCH REPAIR PROTEIN MUTS FAMILY MEMBER"/>
    <property type="match status" value="1"/>
</dbReference>
<dbReference type="InterPro" id="IPR027417">
    <property type="entry name" value="P-loop_NTPase"/>
</dbReference>
<dbReference type="GO" id="GO:0006298">
    <property type="term" value="P:mismatch repair"/>
    <property type="evidence" value="ECO:0007669"/>
    <property type="project" value="InterPro"/>
</dbReference>
<gene>
    <name evidence="9" type="ORF">CANARDRAFT_183282</name>
</gene>
<dbReference type="InterPro" id="IPR036678">
    <property type="entry name" value="MutS_con_dom_sf"/>
</dbReference>
<organism evidence="9 10">
    <name type="scientific">[Candida] arabinofermentans NRRL YB-2248</name>
    <dbReference type="NCBI Taxonomy" id="983967"/>
    <lineage>
        <taxon>Eukaryota</taxon>
        <taxon>Fungi</taxon>
        <taxon>Dikarya</taxon>
        <taxon>Ascomycota</taxon>
        <taxon>Saccharomycotina</taxon>
        <taxon>Pichiomycetes</taxon>
        <taxon>Pichiales</taxon>
        <taxon>Pichiaceae</taxon>
        <taxon>Ogataea</taxon>
        <taxon>Ogataea/Candida clade</taxon>
    </lineage>
</organism>
<evidence type="ECO:0000256" key="6">
    <source>
        <dbReference type="ARBA" id="ARBA00025373"/>
    </source>
</evidence>
<dbReference type="InterPro" id="IPR007696">
    <property type="entry name" value="DNA_mismatch_repair_MutS_core"/>
</dbReference>
<comment type="subunit">
    <text evidence="7">Heterodimer consisting of MSH2-MSH3 (MutS beta). Forms a ternary complex with MutL alpha (MLH1-PMS1).</text>
</comment>
<evidence type="ECO:0000256" key="2">
    <source>
        <dbReference type="ARBA" id="ARBA00022741"/>
    </source>
</evidence>
<name>A0A1E4T8E0_9ASCO</name>
<dbReference type="Pfam" id="PF00488">
    <property type="entry name" value="MutS_V"/>
    <property type="match status" value="1"/>
</dbReference>
<dbReference type="SMART" id="SM00534">
    <property type="entry name" value="MUTSac"/>
    <property type="match status" value="1"/>
</dbReference>
<evidence type="ECO:0000259" key="8">
    <source>
        <dbReference type="PROSITE" id="PS00486"/>
    </source>
</evidence>
<dbReference type="Gene3D" id="1.10.1420.10">
    <property type="match status" value="2"/>
</dbReference>
<dbReference type="STRING" id="983967.A0A1E4T8E0"/>
<comment type="function">
    <text evidence="6">Component of the post-replicative DNA mismatch repair system (MMR). Heterodimerizes with MSH2 to form MutS beta, which binds to DNA mismatches thereby initiating DNA repair. MSH3 provides substrate-binding and substrate specificity to the complex. When bound, the MutS beta heterodimer bends the DNA helix and shields approximately 20 base pairs. Acts mainly to repair insertion-deletion loops (IDLs) from 2 to 13 nucleotides in size, but can also repair base-base and single insertion-deletion mismatches that occur during replication. After mismatch binding, forms a ternary complex with the MutL alpha heterodimer, which is thought to be responsible for directing the downstream MMR events, including strand discrimination, excision, and resynthesis. ATP binding and hydrolysis play a pivotal role in mismatch repair functions.</text>
</comment>
<dbReference type="OrthoDB" id="276261at2759"/>
<dbReference type="Pfam" id="PF05192">
    <property type="entry name" value="MutS_III"/>
    <property type="match status" value="1"/>
</dbReference>
<dbReference type="SUPFAM" id="SSF52540">
    <property type="entry name" value="P-loop containing nucleoside triphosphate hydrolases"/>
    <property type="match status" value="1"/>
</dbReference>
<dbReference type="Gene3D" id="3.40.50.300">
    <property type="entry name" value="P-loop containing nucleotide triphosphate hydrolases"/>
    <property type="match status" value="1"/>
</dbReference>
<feature type="domain" description="DNA mismatch repair proteins mutS family" evidence="8">
    <location>
        <begin position="603"/>
        <end position="619"/>
    </location>
</feature>
<dbReference type="InterPro" id="IPR045076">
    <property type="entry name" value="MutS"/>
</dbReference>
<evidence type="ECO:0000256" key="5">
    <source>
        <dbReference type="ARBA" id="ARBA00023254"/>
    </source>
</evidence>
<dbReference type="GO" id="GO:0030983">
    <property type="term" value="F:mismatched DNA binding"/>
    <property type="evidence" value="ECO:0007669"/>
    <property type="project" value="InterPro"/>
</dbReference>
<keyword evidence="5" id="KW-0469">Meiosis</keyword>